<dbReference type="EC" id="1.16.3.1" evidence="9"/>
<feature type="binding site" evidence="8">
    <location>
        <position position="230"/>
    </location>
    <ligand>
        <name>Fe cation</name>
        <dbReference type="ChEBI" id="CHEBI:24875"/>
        <label>1</label>
    </ligand>
</feature>
<evidence type="ECO:0000256" key="7">
    <source>
        <dbReference type="ARBA" id="ARBA00047990"/>
    </source>
</evidence>
<reference evidence="11 12" key="1">
    <citation type="submission" date="2024-09" db="EMBL/GenBank/DDBJ databases">
        <title>Chromosome-scale assembly of Riccia fluitans.</title>
        <authorList>
            <person name="Paukszto L."/>
            <person name="Sawicki J."/>
            <person name="Karawczyk K."/>
            <person name="Piernik-Szablinska J."/>
            <person name="Szczecinska M."/>
            <person name="Mazdziarz M."/>
        </authorList>
    </citation>
    <scope>NUCLEOTIDE SEQUENCE [LARGE SCALE GENOMIC DNA]</scope>
    <source>
        <strain evidence="11">Rf_01</strain>
        <tissue evidence="11">Aerial parts of the thallus</tissue>
    </source>
</reference>
<dbReference type="InterPro" id="IPR008331">
    <property type="entry name" value="Ferritin_DPS_dom"/>
</dbReference>
<dbReference type="GO" id="GO:0004322">
    <property type="term" value="F:ferroxidase activity"/>
    <property type="evidence" value="ECO:0007669"/>
    <property type="project" value="UniProtKB-EC"/>
</dbReference>
<dbReference type="CDD" id="cd01056">
    <property type="entry name" value="Euk_Ferritin"/>
    <property type="match status" value="1"/>
</dbReference>
<comment type="similarity">
    <text evidence="1 9">Belongs to the ferritin family.</text>
</comment>
<keyword evidence="4 8" id="KW-0408">Iron</keyword>
<dbReference type="InterPro" id="IPR009078">
    <property type="entry name" value="Ferritin-like_SF"/>
</dbReference>
<dbReference type="PANTHER" id="PTHR11431:SF75">
    <property type="entry name" value="FERRITIN"/>
    <property type="match status" value="1"/>
</dbReference>
<evidence type="ECO:0000256" key="5">
    <source>
        <dbReference type="ARBA" id="ARBA00025111"/>
    </source>
</evidence>
<keyword evidence="2 9" id="KW-0409">Iron storage</keyword>
<dbReference type="Gene3D" id="1.20.1260.10">
    <property type="match status" value="1"/>
</dbReference>
<comment type="subunit">
    <text evidence="6">Oligomer of 24 subunits. There are two types of subunits: L (light) chain and H (heavy) chain. The major chain can be light or heavy, depending on the species and tissue type. The functional molecule forms a roughly spherical shell with a diameter of 12 nm and contains a central cavity into which the insoluble mineral iron core is deposited.</text>
</comment>
<sequence>MAVQASVITNIPVACLADGGVLRSVDREGFSTGSPIMREGESKKLRLFQQPCRPSAVRKRVIPYATPEATAFFEPFKELEQREELLRLPREPHQSLARLRFEGSSESALNNQINVLYNLSYVYHSLFAYFDRDDVALLGFASYFKEESDRRRERAQELMEYQTVRGGRVQLHALVQPEVLDFEQVRKTLALAESLEKLSTEKFYALHQAAEEAQDRHLGHMIRKHYLAEQIEIVKRLSEYVAQLGLIGDQDGHGIYYFDRVLGTEGI</sequence>
<evidence type="ECO:0000259" key="10">
    <source>
        <dbReference type="PROSITE" id="PS50905"/>
    </source>
</evidence>
<comment type="function">
    <text evidence="5">Stores iron in a soluble, non-toxic, readily available form. Important for iron homeostasis. Has ferroxidase activity. Iron is taken up in the ferrous form and deposited as ferric hydroxides after oxidation.</text>
</comment>
<evidence type="ECO:0000313" key="12">
    <source>
        <dbReference type="Proteomes" id="UP001605036"/>
    </source>
</evidence>
<dbReference type="InterPro" id="IPR001519">
    <property type="entry name" value="Ferritin"/>
</dbReference>
<evidence type="ECO:0000256" key="4">
    <source>
        <dbReference type="ARBA" id="ARBA00023004"/>
    </source>
</evidence>
<dbReference type="AlphaFoldDB" id="A0ABD1YZS2"/>
<evidence type="ECO:0000256" key="3">
    <source>
        <dbReference type="ARBA" id="ARBA00022723"/>
    </source>
</evidence>
<dbReference type="InterPro" id="IPR012347">
    <property type="entry name" value="Ferritin-like"/>
</dbReference>
<evidence type="ECO:0000256" key="9">
    <source>
        <dbReference type="RuleBase" id="RU361145"/>
    </source>
</evidence>
<proteinExistence type="inferred from homology"/>
<evidence type="ECO:0000256" key="1">
    <source>
        <dbReference type="ARBA" id="ARBA00007513"/>
    </source>
</evidence>
<dbReference type="PANTHER" id="PTHR11431">
    <property type="entry name" value="FERRITIN"/>
    <property type="match status" value="1"/>
</dbReference>
<accession>A0ABD1YZS2</accession>
<keyword evidence="3 8" id="KW-0479">Metal-binding</keyword>
<comment type="catalytic activity">
    <reaction evidence="7 9">
        <text>4 Fe(2+) + O2 + 4 H(+) = 4 Fe(3+) + 2 H2O</text>
        <dbReference type="Rhea" id="RHEA:11148"/>
        <dbReference type="ChEBI" id="CHEBI:15377"/>
        <dbReference type="ChEBI" id="CHEBI:15378"/>
        <dbReference type="ChEBI" id="CHEBI:15379"/>
        <dbReference type="ChEBI" id="CHEBI:29033"/>
        <dbReference type="ChEBI" id="CHEBI:29034"/>
        <dbReference type="EC" id="1.16.3.1"/>
    </reaction>
</comment>
<evidence type="ECO:0000313" key="11">
    <source>
        <dbReference type="EMBL" id="KAL2636251.1"/>
    </source>
</evidence>
<protein>
    <recommendedName>
        <fullName evidence="9">Ferritin</fullName>
        <ecNumber evidence="9">1.16.3.1</ecNumber>
    </recommendedName>
</protein>
<dbReference type="GO" id="GO:0006879">
    <property type="term" value="P:intracellular iron ion homeostasis"/>
    <property type="evidence" value="ECO:0007669"/>
    <property type="project" value="UniProtKB-KW"/>
</dbReference>
<dbReference type="Pfam" id="PF00210">
    <property type="entry name" value="Ferritin"/>
    <property type="match status" value="1"/>
</dbReference>
<evidence type="ECO:0000256" key="6">
    <source>
        <dbReference type="ARBA" id="ARBA00026060"/>
    </source>
</evidence>
<dbReference type="PROSITE" id="PS50905">
    <property type="entry name" value="FERRITIN_LIKE"/>
    <property type="match status" value="1"/>
</dbReference>
<dbReference type="SUPFAM" id="SSF47240">
    <property type="entry name" value="Ferritin-like"/>
    <property type="match status" value="1"/>
</dbReference>
<dbReference type="EMBL" id="JBHFFA010000003">
    <property type="protein sequence ID" value="KAL2636251.1"/>
    <property type="molecule type" value="Genomic_DNA"/>
</dbReference>
<name>A0ABD1YZS2_9MARC</name>
<evidence type="ECO:0000256" key="8">
    <source>
        <dbReference type="PIRSR" id="PIRSR601519-1"/>
    </source>
</evidence>
<keyword evidence="9" id="KW-0560">Oxidoreductase</keyword>
<feature type="domain" description="Ferritin-like diiron" evidence="10">
    <location>
        <begin position="99"/>
        <end position="248"/>
    </location>
</feature>
<dbReference type="GO" id="GO:0046872">
    <property type="term" value="F:metal ion binding"/>
    <property type="evidence" value="ECO:0007669"/>
    <property type="project" value="UniProtKB-KW"/>
</dbReference>
<organism evidence="11 12">
    <name type="scientific">Riccia fluitans</name>
    <dbReference type="NCBI Taxonomy" id="41844"/>
    <lineage>
        <taxon>Eukaryota</taxon>
        <taxon>Viridiplantae</taxon>
        <taxon>Streptophyta</taxon>
        <taxon>Embryophyta</taxon>
        <taxon>Marchantiophyta</taxon>
        <taxon>Marchantiopsida</taxon>
        <taxon>Marchantiidae</taxon>
        <taxon>Marchantiales</taxon>
        <taxon>Ricciaceae</taxon>
        <taxon>Riccia</taxon>
    </lineage>
</organism>
<dbReference type="InterPro" id="IPR009040">
    <property type="entry name" value="Ferritin-like_diiron"/>
</dbReference>
<feature type="binding site" evidence="8">
    <location>
        <position position="196"/>
    </location>
    <ligand>
        <name>Fe cation</name>
        <dbReference type="ChEBI" id="CHEBI:24875"/>
        <label>1</label>
    </ligand>
</feature>
<comment type="function">
    <text evidence="9">Stores iron in a soluble, non-toxic, readily available form. Important for iron homeostasis. Iron is taken up in the ferrous form and deposited as ferric hydroxides after oxidation.</text>
</comment>
<comment type="caution">
    <text evidence="11">The sequence shown here is derived from an EMBL/GenBank/DDBJ whole genome shotgun (WGS) entry which is preliminary data.</text>
</comment>
<gene>
    <name evidence="11" type="ORF">R1flu_007730</name>
</gene>
<keyword evidence="12" id="KW-1185">Reference proteome</keyword>
<evidence type="ECO:0000256" key="2">
    <source>
        <dbReference type="ARBA" id="ARBA00022434"/>
    </source>
</evidence>
<dbReference type="Proteomes" id="UP001605036">
    <property type="component" value="Unassembled WGS sequence"/>
</dbReference>